<dbReference type="InterPro" id="IPR025736">
    <property type="entry name" value="PucR_C-HTH_dom"/>
</dbReference>
<dbReference type="AlphaFoldDB" id="A0A917T055"/>
<protein>
    <submittedName>
        <fullName evidence="4">PucR family transcriptional regulator</fullName>
    </submittedName>
</protein>
<dbReference type="InterPro" id="IPR042070">
    <property type="entry name" value="PucR_C-HTH_sf"/>
</dbReference>
<dbReference type="Pfam" id="PF17853">
    <property type="entry name" value="GGDEF_2"/>
    <property type="match status" value="1"/>
</dbReference>
<dbReference type="EMBL" id="BMNA01000005">
    <property type="protein sequence ID" value="GGM06126.1"/>
    <property type="molecule type" value="Genomic_DNA"/>
</dbReference>
<dbReference type="Gene3D" id="1.10.10.2840">
    <property type="entry name" value="PucR C-terminal helix-turn-helix domain"/>
    <property type="match status" value="1"/>
</dbReference>
<dbReference type="InterPro" id="IPR041522">
    <property type="entry name" value="CdaR_GGDEF"/>
</dbReference>
<evidence type="ECO:0000259" key="2">
    <source>
        <dbReference type="Pfam" id="PF13556"/>
    </source>
</evidence>
<reference evidence="4" key="2">
    <citation type="submission" date="2020-09" db="EMBL/GenBank/DDBJ databases">
        <authorList>
            <person name="Sun Q."/>
            <person name="Zhou Y."/>
        </authorList>
    </citation>
    <scope>NUCLEOTIDE SEQUENCE</scope>
    <source>
        <strain evidence="4">CGMCC 4.7308</strain>
    </source>
</reference>
<dbReference type="PANTHER" id="PTHR33744">
    <property type="entry name" value="CARBOHYDRATE DIACID REGULATOR"/>
    <property type="match status" value="1"/>
</dbReference>
<sequence>MSTTAAGLSTATVRRIERAAGGAATRAVALMDAKLPWFRTLPAAQRSAVTLVAQAGISGYVDWLAAGEAARGPGGAAVPSVGSMFGQAPRELVRWVSLRRTVELVRVAISVAEELFPALAADPDEASAVTLSLLRYSREVAFSAAAIYAAAAESRGAWDQRLEALVVDALVRGENDDSLASRAAALDWDLTRPVVVLVGNPPDGDARSIVADALGVPTRDGRWLLLGQHRGRLIVVVTAGDADELEVAATAAVAAFGAGPVVRGPTGVGLPGAIRSARDALSGMRAVVAWPQAPRGVPAARLLPERALAGDADALEELRSTVHAPLQAAGDTLLRTLDAYLDRGGALEPTARDLYVHVNTVRYRLRRVAELTGLDPWVSRDAATLRAALTAGRLATGG</sequence>
<dbReference type="InterPro" id="IPR051448">
    <property type="entry name" value="CdaR-like_regulators"/>
</dbReference>
<dbReference type="RefSeq" id="WP_229674430.1">
    <property type="nucleotide sequence ID" value="NZ_BMNA01000005.1"/>
</dbReference>
<keyword evidence="5" id="KW-1185">Reference proteome</keyword>
<evidence type="ECO:0000313" key="5">
    <source>
        <dbReference type="Proteomes" id="UP000655208"/>
    </source>
</evidence>
<feature type="domain" description="PucR C-terminal helix-turn-helix" evidence="2">
    <location>
        <begin position="333"/>
        <end position="391"/>
    </location>
</feature>
<evidence type="ECO:0000313" key="4">
    <source>
        <dbReference type="EMBL" id="GGM06126.1"/>
    </source>
</evidence>
<name>A0A917T055_9ACTN</name>
<comment type="similarity">
    <text evidence="1">Belongs to the CdaR family.</text>
</comment>
<dbReference type="PANTHER" id="PTHR33744:SF7">
    <property type="entry name" value="PUCR FAMILY TRANSCRIPTIONAL REGULATOR"/>
    <property type="match status" value="1"/>
</dbReference>
<evidence type="ECO:0000259" key="3">
    <source>
        <dbReference type="Pfam" id="PF17853"/>
    </source>
</evidence>
<proteinExistence type="inferred from homology"/>
<dbReference type="Pfam" id="PF13556">
    <property type="entry name" value="HTH_30"/>
    <property type="match status" value="1"/>
</dbReference>
<gene>
    <name evidence="4" type="ORF">GCM10011594_27810</name>
</gene>
<dbReference type="Proteomes" id="UP000655208">
    <property type="component" value="Unassembled WGS sequence"/>
</dbReference>
<feature type="domain" description="CdaR GGDEF-like" evidence="3">
    <location>
        <begin position="173"/>
        <end position="285"/>
    </location>
</feature>
<evidence type="ECO:0000256" key="1">
    <source>
        <dbReference type="ARBA" id="ARBA00006754"/>
    </source>
</evidence>
<comment type="caution">
    <text evidence="4">The sequence shown here is derived from an EMBL/GenBank/DDBJ whole genome shotgun (WGS) entry which is preliminary data.</text>
</comment>
<reference evidence="4" key="1">
    <citation type="journal article" date="2014" name="Int. J. Syst. Evol. Microbiol.">
        <title>Complete genome sequence of Corynebacterium casei LMG S-19264T (=DSM 44701T), isolated from a smear-ripened cheese.</title>
        <authorList>
            <consortium name="US DOE Joint Genome Institute (JGI-PGF)"/>
            <person name="Walter F."/>
            <person name="Albersmeier A."/>
            <person name="Kalinowski J."/>
            <person name="Ruckert C."/>
        </authorList>
    </citation>
    <scope>NUCLEOTIDE SEQUENCE</scope>
    <source>
        <strain evidence="4">CGMCC 4.7308</strain>
    </source>
</reference>
<organism evidence="4 5">
    <name type="scientific">Nakamurella endophytica</name>
    <dbReference type="NCBI Taxonomy" id="1748367"/>
    <lineage>
        <taxon>Bacteria</taxon>
        <taxon>Bacillati</taxon>
        <taxon>Actinomycetota</taxon>
        <taxon>Actinomycetes</taxon>
        <taxon>Nakamurellales</taxon>
        <taxon>Nakamurellaceae</taxon>
        <taxon>Nakamurella</taxon>
    </lineage>
</organism>
<accession>A0A917T055</accession>